<accession>A0ABP9M351</accession>
<gene>
    <name evidence="4" type="ORF">GCM10023210_12350</name>
</gene>
<feature type="domain" description="RRM" evidence="3">
    <location>
        <begin position="1"/>
        <end position="78"/>
    </location>
</feature>
<dbReference type="InterPro" id="IPR035979">
    <property type="entry name" value="RBD_domain_sf"/>
</dbReference>
<dbReference type="EMBL" id="BAABHX010000002">
    <property type="protein sequence ID" value="GAA5088570.1"/>
    <property type="molecule type" value="Genomic_DNA"/>
</dbReference>
<evidence type="ECO:0000256" key="2">
    <source>
        <dbReference type="SAM" id="MobiDB-lite"/>
    </source>
</evidence>
<evidence type="ECO:0000256" key="1">
    <source>
        <dbReference type="ARBA" id="ARBA00022884"/>
    </source>
</evidence>
<dbReference type="PANTHER" id="PTHR48027">
    <property type="entry name" value="HETEROGENEOUS NUCLEAR RIBONUCLEOPROTEIN 87F-RELATED"/>
    <property type="match status" value="1"/>
</dbReference>
<feature type="region of interest" description="Disordered" evidence="2">
    <location>
        <begin position="62"/>
        <end position="139"/>
    </location>
</feature>
<evidence type="ECO:0000259" key="3">
    <source>
        <dbReference type="PROSITE" id="PS50102"/>
    </source>
</evidence>
<dbReference type="CDD" id="cd21608">
    <property type="entry name" value="RRM2_NsCP33_like"/>
    <property type="match status" value="1"/>
</dbReference>
<dbReference type="Pfam" id="PF00076">
    <property type="entry name" value="RRM_1"/>
    <property type="match status" value="1"/>
</dbReference>
<keyword evidence="5" id="KW-1185">Reference proteome</keyword>
<dbReference type="PROSITE" id="PS50102">
    <property type="entry name" value="RRM"/>
    <property type="match status" value="1"/>
</dbReference>
<dbReference type="InterPro" id="IPR012677">
    <property type="entry name" value="Nucleotide-bd_a/b_plait_sf"/>
</dbReference>
<name>A0ABP9M351_9FLAO</name>
<comment type="caution">
    <text evidence="4">The sequence shown here is derived from an EMBL/GenBank/DDBJ whole genome shotgun (WGS) entry which is preliminary data.</text>
</comment>
<dbReference type="SUPFAM" id="SSF54928">
    <property type="entry name" value="RNA-binding domain, RBD"/>
    <property type="match status" value="1"/>
</dbReference>
<evidence type="ECO:0000313" key="4">
    <source>
        <dbReference type="EMBL" id="GAA5088570.1"/>
    </source>
</evidence>
<dbReference type="Gene3D" id="3.30.70.330">
    <property type="match status" value="1"/>
</dbReference>
<dbReference type="InterPro" id="IPR048289">
    <property type="entry name" value="RRM2_NsCP33-like"/>
</dbReference>
<dbReference type="InterPro" id="IPR052462">
    <property type="entry name" value="SLIRP/GR-RBP-like"/>
</dbReference>
<dbReference type="Proteomes" id="UP001500353">
    <property type="component" value="Unassembled WGS sequence"/>
</dbReference>
<dbReference type="RefSeq" id="WP_345201115.1">
    <property type="nucleotide sequence ID" value="NZ_BAABHX010000002.1"/>
</dbReference>
<dbReference type="InterPro" id="IPR000504">
    <property type="entry name" value="RRM_dom"/>
</dbReference>
<organism evidence="4 5">
    <name type="scientific">Chryseobacterium ginsengisoli</name>
    <dbReference type="NCBI Taxonomy" id="363853"/>
    <lineage>
        <taxon>Bacteria</taxon>
        <taxon>Pseudomonadati</taxon>
        <taxon>Bacteroidota</taxon>
        <taxon>Flavobacteriia</taxon>
        <taxon>Flavobacteriales</taxon>
        <taxon>Weeksellaceae</taxon>
        <taxon>Chryseobacterium group</taxon>
        <taxon>Chryseobacterium</taxon>
    </lineage>
</organism>
<protein>
    <recommendedName>
        <fullName evidence="3">RRM domain-containing protein</fullName>
    </recommendedName>
</protein>
<sequence>MNIFVSNINYATKDYELQDLFSEFGEVSSVKIITDKETGRSRGFGFVEMEDAEGQQAIEALNQKEFNGKELNVSEAKPREEKPRRTFGGNNGGGNRGGGGGYGGGNRSGGGGYGGGNRSGGGGYSGGGDRGGNGGGKRW</sequence>
<dbReference type="SMART" id="SM00360">
    <property type="entry name" value="RRM"/>
    <property type="match status" value="1"/>
</dbReference>
<keyword evidence="1" id="KW-0694">RNA-binding</keyword>
<reference evidence="5" key="1">
    <citation type="journal article" date="2019" name="Int. J. Syst. Evol. Microbiol.">
        <title>The Global Catalogue of Microorganisms (GCM) 10K type strain sequencing project: providing services to taxonomists for standard genome sequencing and annotation.</title>
        <authorList>
            <consortium name="The Broad Institute Genomics Platform"/>
            <consortium name="The Broad Institute Genome Sequencing Center for Infectious Disease"/>
            <person name="Wu L."/>
            <person name="Ma J."/>
        </authorList>
    </citation>
    <scope>NUCLEOTIDE SEQUENCE [LARGE SCALE GENOMIC DNA]</scope>
    <source>
        <strain evidence="5">JCM 18019</strain>
    </source>
</reference>
<evidence type="ECO:0000313" key="5">
    <source>
        <dbReference type="Proteomes" id="UP001500353"/>
    </source>
</evidence>
<proteinExistence type="predicted"/>
<feature type="compositionally biased region" description="Gly residues" evidence="2">
    <location>
        <begin position="89"/>
        <end position="139"/>
    </location>
</feature>